<reference evidence="2" key="2">
    <citation type="submission" date="2023-05" db="EMBL/GenBank/DDBJ databases">
        <authorList>
            <consortium name="Lawrence Berkeley National Laboratory"/>
            <person name="Steindorff A."/>
            <person name="Hensen N."/>
            <person name="Bonometti L."/>
            <person name="Westerberg I."/>
            <person name="Brannstrom I.O."/>
            <person name="Guillou S."/>
            <person name="Cros-Aarteil S."/>
            <person name="Calhoun S."/>
            <person name="Haridas S."/>
            <person name="Kuo A."/>
            <person name="Mondo S."/>
            <person name="Pangilinan J."/>
            <person name="Riley R."/>
            <person name="Labutti K."/>
            <person name="Andreopoulos B."/>
            <person name="Lipzen A."/>
            <person name="Chen C."/>
            <person name="Yanf M."/>
            <person name="Daum C."/>
            <person name="Ng V."/>
            <person name="Clum A."/>
            <person name="Ohm R."/>
            <person name="Martin F."/>
            <person name="Silar P."/>
            <person name="Natvig D."/>
            <person name="Lalanne C."/>
            <person name="Gautier V."/>
            <person name="Ament-Velasquez S.L."/>
            <person name="Kruys A."/>
            <person name="Hutchinson M.I."/>
            <person name="Powell A.J."/>
            <person name="Barry K."/>
            <person name="Miller A.N."/>
            <person name="Grigoriev I.V."/>
            <person name="Debuchy R."/>
            <person name="Gladieux P."/>
            <person name="Thoren M.H."/>
            <person name="Johannesson H."/>
        </authorList>
    </citation>
    <scope>NUCLEOTIDE SEQUENCE</scope>
    <source>
        <strain evidence="2">PSN309</strain>
    </source>
</reference>
<feature type="signal peptide" evidence="1">
    <location>
        <begin position="1"/>
        <end position="17"/>
    </location>
</feature>
<protein>
    <submittedName>
        <fullName evidence="2">Uncharacterized protein</fullName>
    </submittedName>
</protein>
<reference evidence="2" key="1">
    <citation type="journal article" date="2023" name="Mol. Phylogenet. Evol.">
        <title>Genome-scale phylogeny and comparative genomics of the fungal order Sordariales.</title>
        <authorList>
            <person name="Hensen N."/>
            <person name="Bonometti L."/>
            <person name="Westerberg I."/>
            <person name="Brannstrom I.O."/>
            <person name="Guillou S."/>
            <person name="Cros-Aarteil S."/>
            <person name="Calhoun S."/>
            <person name="Haridas S."/>
            <person name="Kuo A."/>
            <person name="Mondo S."/>
            <person name="Pangilinan J."/>
            <person name="Riley R."/>
            <person name="LaButti K."/>
            <person name="Andreopoulos B."/>
            <person name="Lipzen A."/>
            <person name="Chen C."/>
            <person name="Yan M."/>
            <person name="Daum C."/>
            <person name="Ng V."/>
            <person name="Clum A."/>
            <person name="Steindorff A."/>
            <person name="Ohm R.A."/>
            <person name="Martin F."/>
            <person name="Silar P."/>
            <person name="Natvig D.O."/>
            <person name="Lalanne C."/>
            <person name="Gautier V."/>
            <person name="Ament-Velasquez S.L."/>
            <person name="Kruys A."/>
            <person name="Hutchinson M.I."/>
            <person name="Powell A.J."/>
            <person name="Barry K."/>
            <person name="Miller A.N."/>
            <person name="Grigoriev I.V."/>
            <person name="Debuchy R."/>
            <person name="Gladieux P."/>
            <person name="Hiltunen Thoren M."/>
            <person name="Johannesson H."/>
        </authorList>
    </citation>
    <scope>NUCLEOTIDE SEQUENCE</scope>
    <source>
        <strain evidence="2">PSN309</strain>
    </source>
</reference>
<dbReference type="EMBL" id="MU864443">
    <property type="protein sequence ID" value="KAK4185657.1"/>
    <property type="molecule type" value="Genomic_DNA"/>
</dbReference>
<proteinExistence type="predicted"/>
<organism evidence="2 3">
    <name type="scientific">Podospora australis</name>
    <dbReference type="NCBI Taxonomy" id="1536484"/>
    <lineage>
        <taxon>Eukaryota</taxon>
        <taxon>Fungi</taxon>
        <taxon>Dikarya</taxon>
        <taxon>Ascomycota</taxon>
        <taxon>Pezizomycotina</taxon>
        <taxon>Sordariomycetes</taxon>
        <taxon>Sordariomycetidae</taxon>
        <taxon>Sordariales</taxon>
        <taxon>Podosporaceae</taxon>
        <taxon>Podospora</taxon>
    </lineage>
</organism>
<comment type="caution">
    <text evidence="2">The sequence shown here is derived from an EMBL/GenBank/DDBJ whole genome shotgun (WGS) entry which is preliminary data.</text>
</comment>
<name>A0AAN6WSJ9_9PEZI</name>
<sequence length="101" mass="10810">MKFSAVAILALFAGANAVEMKACAKKDMSGTCTAKTSNGKSTGTWNSYNFRASSGKCVRICKDCDSLGFRCQDYSNSNISFNKFIIFSWANGDGPDATTCC</sequence>
<dbReference type="AlphaFoldDB" id="A0AAN6WSJ9"/>
<gene>
    <name evidence="2" type="ORF">QBC35DRAFT_555996</name>
</gene>
<evidence type="ECO:0000313" key="3">
    <source>
        <dbReference type="Proteomes" id="UP001302126"/>
    </source>
</evidence>
<feature type="chain" id="PRO_5042989271" evidence="1">
    <location>
        <begin position="18"/>
        <end position="101"/>
    </location>
</feature>
<dbReference type="Proteomes" id="UP001302126">
    <property type="component" value="Unassembled WGS sequence"/>
</dbReference>
<evidence type="ECO:0000256" key="1">
    <source>
        <dbReference type="SAM" id="SignalP"/>
    </source>
</evidence>
<keyword evidence="3" id="KW-1185">Reference proteome</keyword>
<evidence type="ECO:0000313" key="2">
    <source>
        <dbReference type="EMBL" id="KAK4185657.1"/>
    </source>
</evidence>
<accession>A0AAN6WSJ9</accession>
<keyword evidence="1" id="KW-0732">Signal</keyword>